<dbReference type="SUPFAM" id="SSF57667">
    <property type="entry name" value="beta-beta-alpha zinc fingers"/>
    <property type="match status" value="1"/>
</dbReference>
<evidence type="ECO:0000259" key="6">
    <source>
        <dbReference type="PROSITE" id="PS50157"/>
    </source>
</evidence>
<keyword evidence="1" id="KW-0479">Metal-binding</keyword>
<dbReference type="InterPro" id="IPR013087">
    <property type="entry name" value="Znf_C2H2_type"/>
</dbReference>
<keyword evidence="3 5" id="KW-0863">Zinc-finger</keyword>
<dbReference type="Pfam" id="PF00096">
    <property type="entry name" value="zf-C2H2"/>
    <property type="match status" value="1"/>
</dbReference>
<evidence type="ECO:0000256" key="3">
    <source>
        <dbReference type="ARBA" id="ARBA00022771"/>
    </source>
</evidence>
<dbReference type="AlphaFoldDB" id="A0A7M7IX00"/>
<dbReference type="PROSITE" id="PS50157">
    <property type="entry name" value="ZINC_FINGER_C2H2_2"/>
    <property type="match status" value="1"/>
</dbReference>
<dbReference type="InterPro" id="IPR036236">
    <property type="entry name" value="Znf_C2H2_sf"/>
</dbReference>
<dbReference type="SMART" id="SM00355">
    <property type="entry name" value="ZnF_C2H2"/>
    <property type="match status" value="3"/>
</dbReference>
<proteinExistence type="predicted"/>
<keyword evidence="8" id="KW-1185">Reference proteome</keyword>
<dbReference type="Gene3D" id="3.30.160.60">
    <property type="entry name" value="Classic Zinc Finger"/>
    <property type="match status" value="2"/>
</dbReference>
<evidence type="ECO:0000256" key="4">
    <source>
        <dbReference type="ARBA" id="ARBA00022833"/>
    </source>
</evidence>
<sequence length="131" mass="14071">MPPPPIPPSAGGAMLRRFLCRFCGYIATSAGNRDKHERVHTGEKTIQCGYCEYATADTSNYNRHLRRKHGVEPEGPGALPPGVIGTSDFRGSGVLESAGDAAGIQCPYCPYGTANVADFDRHVRIRHNGGD</sequence>
<evidence type="ECO:0000256" key="2">
    <source>
        <dbReference type="ARBA" id="ARBA00022737"/>
    </source>
</evidence>
<evidence type="ECO:0000256" key="1">
    <source>
        <dbReference type="ARBA" id="ARBA00022723"/>
    </source>
</evidence>
<evidence type="ECO:0000256" key="5">
    <source>
        <dbReference type="PROSITE-ProRule" id="PRU00042"/>
    </source>
</evidence>
<dbReference type="PANTHER" id="PTHR24379">
    <property type="entry name" value="KRAB AND ZINC FINGER DOMAIN-CONTAINING"/>
    <property type="match status" value="1"/>
</dbReference>
<keyword evidence="4" id="KW-0862">Zinc</keyword>
<dbReference type="OrthoDB" id="6487361at2759"/>
<dbReference type="EnsemblMetazoa" id="XM_022788053">
    <property type="protein sequence ID" value="XP_022643788"/>
    <property type="gene ID" value="LOC111243041"/>
</dbReference>
<dbReference type="KEGG" id="vde:111243041"/>
<name>A0A7M7IX00_VARDE</name>
<evidence type="ECO:0000313" key="7">
    <source>
        <dbReference type="EnsemblMetazoa" id="XP_022643788"/>
    </source>
</evidence>
<organism evidence="7 8">
    <name type="scientific">Varroa destructor</name>
    <name type="common">Honeybee mite</name>
    <dbReference type="NCBI Taxonomy" id="109461"/>
    <lineage>
        <taxon>Eukaryota</taxon>
        <taxon>Metazoa</taxon>
        <taxon>Ecdysozoa</taxon>
        <taxon>Arthropoda</taxon>
        <taxon>Chelicerata</taxon>
        <taxon>Arachnida</taxon>
        <taxon>Acari</taxon>
        <taxon>Parasitiformes</taxon>
        <taxon>Mesostigmata</taxon>
        <taxon>Gamasina</taxon>
        <taxon>Dermanyssoidea</taxon>
        <taxon>Varroidae</taxon>
        <taxon>Varroa</taxon>
    </lineage>
</organism>
<dbReference type="RefSeq" id="XP_022643788.1">
    <property type="nucleotide sequence ID" value="XM_022788053.1"/>
</dbReference>
<dbReference type="InParanoid" id="A0A7M7IX00"/>
<protein>
    <recommendedName>
        <fullName evidence="6">C2H2-type domain-containing protein</fullName>
    </recommendedName>
</protein>
<keyword evidence="2" id="KW-0677">Repeat</keyword>
<feature type="domain" description="C2H2-type" evidence="6">
    <location>
        <begin position="18"/>
        <end position="45"/>
    </location>
</feature>
<dbReference type="PANTHER" id="PTHR24379:SF121">
    <property type="entry name" value="C2H2-TYPE DOMAIN-CONTAINING PROTEIN"/>
    <property type="match status" value="1"/>
</dbReference>
<dbReference type="GO" id="GO:0008270">
    <property type="term" value="F:zinc ion binding"/>
    <property type="evidence" value="ECO:0007669"/>
    <property type="project" value="UniProtKB-KW"/>
</dbReference>
<accession>A0A7M7IX00</accession>
<dbReference type="Proteomes" id="UP000594260">
    <property type="component" value="Unplaced"/>
</dbReference>
<evidence type="ECO:0000313" key="8">
    <source>
        <dbReference type="Proteomes" id="UP000594260"/>
    </source>
</evidence>
<reference evidence="7" key="1">
    <citation type="submission" date="2021-01" db="UniProtKB">
        <authorList>
            <consortium name="EnsemblMetazoa"/>
        </authorList>
    </citation>
    <scope>IDENTIFICATION</scope>
</reference>
<dbReference type="GeneID" id="111243041"/>